<feature type="coiled-coil region" evidence="1">
    <location>
        <begin position="283"/>
        <end position="324"/>
    </location>
</feature>
<dbReference type="Proteomes" id="UP000227088">
    <property type="component" value="Unassembled WGS sequence"/>
</dbReference>
<feature type="coiled-coil region" evidence="1">
    <location>
        <begin position="193"/>
        <end position="246"/>
    </location>
</feature>
<feature type="coiled-coil region" evidence="1">
    <location>
        <begin position="111"/>
        <end position="166"/>
    </location>
</feature>
<feature type="domain" description="KfrA N-terminal DNA-binding" evidence="2">
    <location>
        <begin position="8"/>
        <end position="106"/>
    </location>
</feature>
<comment type="caution">
    <text evidence="3">The sequence shown here is derived from an EMBL/GenBank/DDBJ whole genome shotgun (WGS) entry which is preliminary data.</text>
</comment>
<dbReference type="Pfam" id="PF11740">
    <property type="entry name" value="KfrA_N"/>
    <property type="match status" value="1"/>
</dbReference>
<keyword evidence="1" id="KW-0175">Coiled coil</keyword>
<evidence type="ECO:0000256" key="1">
    <source>
        <dbReference type="SAM" id="Coils"/>
    </source>
</evidence>
<dbReference type="InterPro" id="IPR021104">
    <property type="entry name" value="KfrA_DNA-bd_N"/>
</dbReference>
<evidence type="ECO:0000313" key="4">
    <source>
        <dbReference type="Proteomes" id="UP000227088"/>
    </source>
</evidence>
<evidence type="ECO:0000259" key="2">
    <source>
        <dbReference type="Pfam" id="PF11740"/>
    </source>
</evidence>
<protein>
    <recommendedName>
        <fullName evidence="2">KfrA N-terminal DNA-binding domain-containing protein</fullName>
    </recommendedName>
</protein>
<evidence type="ECO:0000313" key="3">
    <source>
        <dbReference type="EMBL" id="OUS40699.1"/>
    </source>
</evidence>
<organism evidence="3 4">
    <name type="scientific">Oleispira antarctica</name>
    <dbReference type="NCBI Taxonomy" id="188908"/>
    <lineage>
        <taxon>Bacteria</taxon>
        <taxon>Pseudomonadati</taxon>
        <taxon>Pseudomonadota</taxon>
        <taxon>Gammaproteobacteria</taxon>
        <taxon>Oceanospirillales</taxon>
        <taxon>Oceanospirillaceae</taxon>
        <taxon>Oleispira</taxon>
    </lineage>
</organism>
<dbReference type="EMBL" id="MABE01000268">
    <property type="protein sequence ID" value="OUS40699.1"/>
    <property type="molecule type" value="Genomic_DNA"/>
</dbReference>
<gene>
    <name evidence="3" type="ORF">A9R00_04695</name>
</gene>
<name>A0A1Y5HTU3_OLEAN</name>
<dbReference type="AlphaFoldDB" id="A0A1Y5HTU3"/>
<accession>A0A1Y5HTU3</accession>
<sequence length="343" mass="38836">MSLKKATPKAVFAACEQLELLDRSWNRDDVRLAIGGGSFSVIDPLLQAWRKLQPIREVAPTVPTDLLIQVATMLEQQVSDYITDIDARDTEREITLLNSSEVLAANFQQIESELTGQLEITQQANHDLEAECSRLESELDEKVQSASSLEAQLSISEEAIASLNSRIKEQQEFYESGLKLQKQGQQENETRLIEQGQQQVSQLKLEYQQQLAQQKSELNDVAELAENRLMRLLDEARNELKEVQLGSEGKLNVLRGQIQEIEKTSTRQKLKLNSSESELREVTSALEQKLIILTNELSKSQQECRQLREQSAHLESKIDAEGKEDLKAIRKLVQSLQDQAAKQ</sequence>
<reference evidence="4" key="1">
    <citation type="journal article" date="2017" name="Proc. Natl. Acad. Sci. U.S.A.">
        <title>Simulation of Deepwater Horizon oil plume reveals substrate specialization within a complex community of hydrocarbon degraders.</title>
        <authorList>
            <person name="Hu P."/>
            <person name="Dubinsky E.A."/>
            <person name="Probst A.J."/>
            <person name="Wang J."/>
            <person name="Sieber C.M.K."/>
            <person name="Tom L.M."/>
            <person name="Gardinali P."/>
            <person name="Banfield J.F."/>
            <person name="Atlas R.M."/>
            <person name="Andersen G.L."/>
        </authorList>
    </citation>
    <scope>NUCLEOTIDE SEQUENCE [LARGE SCALE GENOMIC DNA]</scope>
</reference>
<proteinExistence type="predicted"/>